<dbReference type="STRING" id="1903952.BIT28_10985"/>
<evidence type="ECO:0000313" key="1">
    <source>
        <dbReference type="EMBL" id="OLQ70053.1"/>
    </source>
</evidence>
<dbReference type="OrthoDB" id="9812095at2"/>
<gene>
    <name evidence="1" type="ORF">BIT28_10985</name>
</gene>
<accession>A0A1Q9G6U9</accession>
<dbReference type="Proteomes" id="UP000186905">
    <property type="component" value="Unassembled WGS sequence"/>
</dbReference>
<organism evidence="1 2">
    <name type="scientific">Photobacterium proteolyticum</name>
    <dbReference type="NCBI Taxonomy" id="1903952"/>
    <lineage>
        <taxon>Bacteria</taxon>
        <taxon>Pseudomonadati</taxon>
        <taxon>Pseudomonadota</taxon>
        <taxon>Gammaproteobacteria</taxon>
        <taxon>Vibrionales</taxon>
        <taxon>Vibrionaceae</taxon>
        <taxon>Photobacterium</taxon>
    </lineage>
</organism>
<dbReference type="RefSeq" id="WP_075768052.1">
    <property type="nucleotide sequence ID" value="NZ_MJIL01000099.1"/>
</dbReference>
<evidence type="ECO:0000313" key="2">
    <source>
        <dbReference type="Proteomes" id="UP000186905"/>
    </source>
</evidence>
<comment type="caution">
    <text evidence="1">The sequence shown here is derived from an EMBL/GenBank/DDBJ whole genome shotgun (WGS) entry which is preliminary data.</text>
</comment>
<dbReference type="EMBL" id="MJIL01000099">
    <property type="protein sequence ID" value="OLQ70053.1"/>
    <property type="molecule type" value="Genomic_DNA"/>
</dbReference>
<reference evidence="1 2" key="1">
    <citation type="submission" date="2016-09" db="EMBL/GenBank/DDBJ databases">
        <title>Photobacterium proteolyticum sp. nov. a protease producing bacterium isolated from ocean sediments of Laizhou Bay.</title>
        <authorList>
            <person name="Li Y."/>
        </authorList>
    </citation>
    <scope>NUCLEOTIDE SEQUENCE [LARGE SCALE GENOMIC DNA]</scope>
    <source>
        <strain evidence="1 2">13-12</strain>
    </source>
</reference>
<name>A0A1Q9G6U9_9GAMM</name>
<evidence type="ECO:0008006" key="3">
    <source>
        <dbReference type="Google" id="ProtNLM"/>
    </source>
</evidence>
<dbReference type="AlphaFoldDB" id="A0A1Q9G6U9"/>
<proteinExistence type="predicted"/>
<dbReference type="Gene3D" id="3.90.1720.10">
    <property type="entry name" value="endopeptidase domain like (from Nostoc punctiforme)"/>
    <property type="match status" value="1"/>
</dbReference>
<sequence length="278" mass="31674">MLGIQLIGALGMKSAVNHVVDKTIRSTVKEPKVGSILYTGLLADTMEHSGVYIGNNRIVELDNKGHIKVVTPQEFINGGTGINIYVSAQGKYPVGSGLIAERAIQYEQDVIIKDYHLLFDNCHMFTAACIIGDFDNSYSYLWMLKDLVKESLSADNWLVWQDPQKCCDKKEIEATYPNYTSQDLACVLAQLQAVREQSNRQWEDIKAHCRLVHEHTANGPASWFCTTESRLENYVRRSQELEQIEYINQRKHDDLLREEKSLEQKVEEITAYVSLREG</sequence>
<keyword evidence="2" id="KW-1185">Reference proteome</keyword>
<protein>
    <recommendedName>
        <fullName evidence="3">LRAT domain-containing protein</fullName>
    </recommendedName>
</protein>